<evidence type="ECO:0000313" key="3">
    <source>
        <dbReference type="Proteomes" id="UP000293360"/>
    </source>
</evidence>
<dbReference type="Proteomes" id="UP000293360">
    <property type="component" value="Unassembled WGS sequence"/>
</dbReference>
<reference evidence="2 3" key="1">
    <citation type="submission" date="2018-06" db="EMBL/GenBank/DDBJ databases">
        <title>Complete Genomes of Monosporascus.</title>
        <authorList>
            <person name="Robinson A.J."/>
            <person name="Natvig D.O."/>
        </authorList>
    </citation>
    <scope>NUCLEOTIDE SEQUENCE [LARGE SCALE GENOMIC DNA]</scope>
    <source>
        <strain evidence="2 3">CBS 110550</strain>
    </source>
</reference>
<dbReference type="AlphaFoldDB" id="A0A4Q4TNR0"/>
<dbReference type="PANTHER" id="PTHR41390">
    <property type="entry name" value="CHROMOSOME 7, WHOLE GENOME SHOTGUN SEQUENCE"/>
    <property type="match status" value="1"/>
</dbReference>
<keyword evidence="3" id="KW-1185">Reference proteome</keyword>
<gene>
    <name evidence="2" type="ORF">DL764_002012</name>
</gene>
<evidence type="ECO:0000256" key="1">
    <source>
        <dbReference type="SAM" id="MobiDB-lite"/>
    </source>
</evidence>
<organism evidence="2 3">
    <name type="scientific">Monosporascus ibericus</name>
    <dbReference type="NCBI Taxonomy" id="155417"/>
    <lineage>
        <taxon>Eukaryota</taxon>
        <taxon>Fungi</taxon>
        <taxon>Dikarya</taxon>
        <taxon>Ascomycota</taxon>
        <taxon>Pezizomycotina</taxon>
        <taxon>Sordariomycetes</taxon>
        <taxon>Xylariomycetidae</taxon>
        <taxon>Xylariales</taxon>
        <taxon>Xylariales incertae sedis</taxon>
        <taxon>Monosporascus</taxon>
    </lineage>
</organism>
<evidence type="ECO:0000313" key="2">
    <source>
        <dbReference type="EMBL" id="RYP08278.1"/>
    </source>
</evidence>
<comment type="caution">
    <text evidence="2">The sequence shown here is derived from an EMBL/GenBank/DDBJ whole genome shotgun (WGS) entry which is preliminary data.</text>
</comment>
<proteinExistence type="predicted"/>
<feature type="region of interest" description="Disordered" evidence="1">
    <location>
        <begin position="1"/>
        <end position="37"/>
    </location>
</feature>
<dbReference type="PANTHER" id="PTHR41390:SF1">
    <property type="entry name" value="NADH-UBIQUINONE OXIDOREDUCTASE 213 KDA SUBUNIT"/>
    <property type="match status" value="1"/>
</dbReference>
<sequence>MASPSQPSNQRPSANGTSDNANPASSKPAGTPNDEMPSTAELLEIGAKSLQAGAVTGTIGTVFGAGSGIIRGAPPALFALVAGLQWFSLGSTYTASKSLLWHAWGGEENLSKSDHVKASGIAGGVSGMVGGMFRGPKNILPGIIFFSMLGAGSSFVSQRAKNNEPKESSAKTSWLDSKWSPMRSLSDKEYMDMLEEKVLRLDAEIAVIDENIASLKSQENQRTIQQLPKPAK</sequence>
<protein>
    <submittedName>
        <fullName evidence="2">Uncharacterized protein</fullName>
    </submittedName>
</protein>
<accession>A0A4Q4TNR0</accession>
<dbReference type="STRING" id="155417.A0A4Q4TNR0"/>
<name>A0A4Q4TNR0_9PEZI</name>
<dbReference type="OrthoDB" id="5565730at2759"/>
<dbReference type="EMBL" id="QJNU01000068">
    <property type="protein sequence ID" value="RYP08278.1"/>
    <property type="molecule type" value="Genomic_DNA"/>
</dbReference>
<feature type="compositionally biased region" description="Polar residues" evidence="1">
    <location>
        <begin position="1"/>
        <end position="25"/>
    </location>
</feature>